<dbReference type="PANTHER" id="PTHR22855">
    <property type="entry name" value="ACETYL, PROPIONYL, PYRUVATE, AND GLUTACONYL CARBOXYLASE-RELATED"/>
    <property type="match status" value="1"/>
</dbReference>
<dbReference type="Proteomes" id="UP001160148">
    <property type="component" value="Unassembled WGS sequence"/>
</dbReference>
<dbReference type="Gene3D" id="3.90.226.10">
    <property type="entry name" value="2-enoyl-CoA Hydratase, Chain A, domain 1"/>
    <property type="match status" value="2"/>
</dbReference>
<dbReference type="InterPro" id="IPR045190">
    <property type="entry name" value="MCCB/AccD1-like"/>
</dbReference>
<dbReference type="EMBL" id="CARXXK010000001">
    <property type="protein sequence ID" value="CAI6344706.1"/>
    <property type="molecule type" value="Genomic_DNA"/>
</dbReference>
<evidence type="ECO:0000256" key="4">
    <source>
        <dbReference type="ARBA" id="ARBA00031109"/>
    </source>
</evidence>
<dbReference type="InterPro" id="IPR029045">
    <property type="entry name" value="ClpP/crotonase-like_dom_sf"/>
</dbReference>
<dbReference type="GO" id="GO:0004485">
    <property type="term" value="F:methylcrotonoyl-CoA carboxylase activity"/>
    <property type="evidence" value="ECO:0007669"/>
    <property type="project" value="UniProtKB-EC"/>
</dbReference>
<dbReference type="GO" id="GO:0005739">
    <property type="term" value="C:mitochondrion"/>
    <property type="evidence" value="ECO:0007669"/>
    <property type="project" value="TreeGrafter"/>
</dbReference>
<dbReference type="AlphaFoldDB" id="A0AAV0VKC6"/>
<reference evidence="11 12" key="1">
    <citation type="submission" date="2023-01" db="EMBL/GenBank/DDBJ databases">
        <authorList>
            <person name="Whitehead M."/>
        </authorList>
    </citation>
    <scope>NUCLEOTIDE SEQUENCE [LARGE SCALE GENOMIC DNA]</scope>
</reference>
<evidence type="ECO:0000256" key="5">
    <source>
        <dbReference type="ARBA" id="ARBA00031237"/>
    </source>
</evidence>
<comment type="similarity">
    <text evidence="1">Belongs to the AccD/PCCB family.</text>
</comment>
<evidence type="ECO:0000256" key="3">
    <source>
        <dbReference type="ARBA" id="ARBA00026116"/>
    </source>
</evidence>
<feature type="domain" description="CoA carboxyltransferase N-terminal" evidence="9">
    <location>
        <begin position="43"/>
        <end position="303"/>
    </location>
</feature>
<evidence type="ECO:0000259" key="9">
    <source>
        <dbReference type="PROSITE" id="PS50980"/>
    </source>
</evidence>
<dbReference type="SUPFAM" id="SSF52096">
    <property type="entry name" value="ClpP/crotonase"/>
    <property type="match status" value="2"/>
</dbReference>
<accession>A0AAV0VKC6</accession>
<evidence type="ECO:0000313" key="12">
    <source>
        <dbReference type="Proteomes" id="UP001160148"/>
    </source>
</evidence>
<dbReference type="GO" id="GO:0006552">
    <property type="term" value="P:L-leucine catabolic process"/>
    <property type="evidence" value="ECO:0007669"/>
    <property type="project" value="TreeGrafter"/>
</dbReference>
<dbReference type="PANTHER" id="PTHR22855:SF13">
    <property type="entry name" value="METHYLCROTONOYL-COA CARBOXYLASE BETA CHAIN, MITOCHONDRIAL"/>
    <property type="match status" value="1"/>
</dbReference>
<organism evidence="11 12">
    <name type="scientific">Macrosiphum euphorbiae</name>
    <name type="common">potato aphid</name>
    <dbReference type="NCBI Taxonomy" id="13131"/>
    <lineage>
        <taxon>Eukaryota</taxon>
        <taxon>Metazoa</taxon>
        <taxon>Ecdysozoa</taxon>
        <taxon>Arthropoda</taxon>
        <taxon>Hexapoda</taxon>
        <taxon>Insecta</taxon>
        <taxon>Pterygota</taxon>
        <taxon>Neoptera</taxon>
        <taxon>Paraneoptera</taxon>
        <taxon>Hemiptera</taxon>
        <taxon>Sternorrhyncha</taxon>
        <taxon>Aphidomorpha</taxon>
        <taxon>Aphidoidea</taxon>
        <taxon>Aphididae</taxon>
        <taxon>Macrosiphini</taxon>
        <taxon>Macrosiphum</taxon>
    </lineage>
</organism>
<sequence>MLSSTKILRRYVIFRSYQCSSHFSNGSVLETNIDVNSKEYQENRTAMEILVHNLKKAVTNSVSGGDSKDKLRHTSKGKLLVRDRIDYLLDSGSPFLELSQLAGHDLYKETVRCGGIVTGIGRISKKECMIIANDATVKGGSYFPITVKKHLRAQEIASENNLPCIYLVDSGGGYLKKQAELFPDREHFGRIFFNEAIMSSKNITQIAVVMGSCTAGAAYLPAMADESVIVKKTGTIFLAGPPLVKAATGEIVSSEDLGGAKLHCSVSGVSDHYANDDYHALHITKTIIANLNNNNNKQDIKNNFDVPEPPLYPDEELYGIVGDNLKKNYDVREVISRIVDGSVFSEFKKNYGETLVTGFAKLCGYPIGIIGNNGVLFSESALKGTHFIELCCQRNIPLLFLQNITGFMVGKDAEAGGIAKNGAKMVTAVSCASVPKITVVIGGSYGAGNYGMCGRAYGPRFMYMWPNSRISIMGGEQAAGVLAQIQSDKKIREGKLITKEEEKILKDPVIRQFENEGNPFYSSARCWDDGIIDPAQTRQVLAMSLSAIQNSPVQQTKYGIFRM</sequence>
<evidence type="ECO:0000259" key="10">
    <source>
        <dbReference type="PROSITE" id="PS50989"/>
    </source>
</evidence>
<evidence type="ECO:0000256" key="6">
    <source>
        <dbReference type="ARBA" id="ARBA00031404"/>
    </source>
</evidence>
<comment type="pathway">
    <text evidence="2">Amino-acid degradation; L-leucine degradation; (S)-3-hydroxy-3-methylglutaryl-CoA from 3-isovaleryl-CoA: step 2/3.</text>
</comment>
<evidence type="ECO:0000256" key="1">
    <source>
        <dbReference type="ARBA" id="ARBA00006102"/>
    </source>
</evidence>
<dbReference type="PROSITE" id="PS50980">
    <property type="entry name" value="COA_CT_NTER"/>
    <property type="match status" value="1"/>
</dbReference>
<dbReference type="FunFam" id="3.90.226.10:FF:000007">
    <property type="entry name" value="Methylcrotonoyl-CoA carboxylase subunit beta"/>
    <property type="match status" value="1"/>
</dbReference>
<dbReference type="InterPro" id="IPR034733">
    <property type="entry name" value="AcCoA_carboxyl_beta"/>
</dbReference>
<dbReference type="Pfam" id="PF01039">
    <property type="entry name" value="Carboxyl_trans"/>
    <property type="match status" value="1"/>
</dbReference>
<name>A0AAV0VKC6_9HEMI</name>
<dbReference type="GO" id="GO:1905202">
    <property type="term" value="C:methylcrotonoyl-CoA carboxylase complex"/>
    <property type="evidence" value="ECO:0007669"/>
    <property type="project" value="TreeGrafter"/>
</dbReference>
<dbReference type="EC" id="6.4.1.4" evidence="3"/>
<proteinExistence type="inferred from homology"/>
<feature type="domain" description="CoA carboxyltransferase C-terminal" evidence="10">
    <location>
        <begin position="309"/>
        <end position="555"/>
    </location>
</feature>
<gene>
    <name evidence="11" type="ORF">MEUPH1_LOCUS1809</name>
</gene>
<dbReference type="PROSITE" id="PS50989">
    <property type="entry name" value="COA_CT_CTER"/>
    <property type="match status" value="1"/>
</dbReference>
<evidence type="ECO:0000313" key="11">
    <source>
        <dbReference type="EMBL" id="CAI6344706.1"/>
    </source>
</evidence>
<dbReference type="FunFam" id="3.90.226.10:FF:000004">
    <property type="entry name" value="Methylcrotonoyl-CoA carboxylase beta chain"/>
    <property type="match status" value="1"/>
</dbReference>
<comment type="catalytic activity">
    <reaction evidence="7">
        <text>3-methylbut-2-enoyl-CoA + hydrogencarbonate + ATP = 3-methyl-(2E)-glutaconyl-CoA + ADP + phosphate + H(+)</text>
        <dbReference type="Rhea" id="RHEA:13589"/>
        <dbReference type="ChEBI" id="CHEBI:15378"/>
        <dbReference type="ChEBI" id="CHEBI:17544"/>
        <dbReference type="ChEBI" id="CHEBI:30616"/>
        <dbReference type="ChEBI" id="CHEBI:43474"/>
        <dbReference type="ChEBI" id="CHEBI:57344"/>
        <dbReference type="ChEBI" id="CHEBI:57346"/>
        <dbReference type="ChEBI" id="CHEBI:456216"/>
        <dbReference type="EC" id="6.4.1.4"/>
    </reaction>
</comment>
<dbReference type="InterPro" id="IPR011763">
    <property type="entry name" value="COA_CT_C"/>
</dbReference>
<evidence type="ECO:0000256" key="2">
    <source>
        <dbReference type="ARBA" id="ARBA00025711"/>
    </source>
</evidence>
<protein>
    <recommendedName>
        <fullName evidence="8">Probable methylcrotonoyl-CoA carboxylase beta chain, mitochondrial</fullName>
        <ecNumber evidence="3">6.4.1.4</ecNumber>
    </recommendedName>
    <alternativeName>
        <fullName evidence="6">3-methylcrotonyl-CoA carboxylase 2</fullName>
    </alternativeName>
    <alternativeName>
        <fullName evidence="4">3-methylcrotonyl-CoA carboxylase non-biotin-containing subunit</fullName>
    </alternativeName>
    <alternativeName>
        <fullName evidence="5">3-methylcrotonyl-CoA:carbon dioxide ligase subunit beta</fullName>
    </alternativeName>
</protein>
<dbReference type="InterPro" id="IPR011762">
    <property type="entry name" value="COA_CT_N"/>
</dbReference>
<comment type="caution">
    <text evidence="11">The sequence shown here is derived from an EMBL/GenBank/DDBJ whole genome shotgun (WGS) entry which is preliminary data.</text>
</comment>
<keyword evidence="12" id="KW-1185">Reference proteome</keyword>
<evidence type="ECO:0000256" key="8">
    <source>
        <dbReference type="ARBA" id="ARBA00069234"/>
    </source>
</evidence>
<evidence type="ECO:0000256" key="7">
    <source>
        <dbReference type="ARBA" id="ARBA00052347"/>
    </source>
</evidence>